<organism evidence="3 4">
    <name type="scientific">Chitinimonas arctica</name>
    <dbReference type="NCBI Taxonomy" id="2594795"/>
    <lineage>
        <taxon>Bacteria</taxon>
        <taxon>Pseudomonadati</taxon>
        <taxon>Pseudomonadota</taxon>
        <taxon>Betaproteobacteria</taxon>
        <taxon>Neisseriales</taxon>
        <taxon>Chitinibacteraceae</taxon>
        <taxon>Chitinimonas</taxon>
    </lineage>
</organism>
<feature type="region of interest" description="Disordered" evidence="2">
    <location>
        <begin position="1318"/>
        <end position="1338"/>
    </location>
</feature>
<dbReference type="RefSeq" id="WP_144278095.1">
    <property type="nucleotide sequence ID" value="NZ_CP041730.1"/>
</dbReference>
<feature type="compositionally biased region" description="Polar residues" evidence="2">
    <location>
        <begin position="1326"/>
        <end position="1338"/>
    </location>
</feature>
<dbReference type="Proteomes" id="UP000317550">
    <property type="component" value="Chromosome"/>
</dbReference>
<evidence type="ECO:0000256" key="2">
    <source>
        <dbReference type="SAM" id="MobiDB-lite"/>
    </source>
</evidence>
<keyword evidence="1" id="KW-0175">Coiled coil</keyword>
<evidence type="ECO:0000313" key="3">
    <source>
        <dbReference type="EMBL" id="QDQ26701.1"/>
    </source>
</evidence>
<feature type="coiled-coil region" evidence="1">
    <location>
        <begin position="1266"/>
        <end position="1300"/>
    </location>
</feature>
<accession>A0A516SEX1</accession>
<sequence>MATGSNINIVLSAEDRTQAAFERVKAQALDVRDRVDQIKSAALGVATAVGVNLFAGWVKGSIDAMDALNDLSERTGIAADRLSAYGYAAQLSGTNMDSLATGIKDFSKSIVASDPAFKAMGVSLKDNSGQLKSTEVLLEEVADRFAGYQDGASKSALAMQLFGKSGMELIPFLNNGKAGLAELRAEAERLGLVMSADAVAGAAAFNDQVDRLKAVSSGYAGRLTAELLPTLNSVSDSLMGTASQSGGLRIAIDALAFGVKGLVSIAYGVIAVFDQIGSAISAAAATAMAGVDTLWQASKAASKASLFDFSGAKQELAGAQDNYAQIGHIRDAAQEDAARKNDEYDSKVRQIWADMPKAAGTAAEETAKNLTAPLTASAKKVESTFDKLSAQLQANYLASLRALSPEYAKLTKSEQDLVALVHDKSKGWDTLQPKEQAAIRRQVQLIAEQERGVDALKAFEKSQQSLATAYASGLEKNRAILDAARDEAAQYGLSKTAIDALTLSKREALLVDLQRQQLVSERRGEDNPDLNDRIRLLSDEIAMRREALEISTGTAARKAADDAAEAARDAWKKTTDSLADNLTDALWRGFEGGKGFLENFKTTAINAFKTMILRPSVQAVVTPAAGGVGGFAQVAGQAGGGGMDLLSIGKGIYQGFATGFQSLSGGNLVGGLVQDFASSSFGQGMGLANTAGQLTQAGGDLVVNASSFADSATSFVSWASTAVDVLHALGTGEGIGKAAGSAIGTMILPGIGTLIGSFLGGAIDKAFGGGGGPKSGGEAFSQAGTRRQLFTPNQADQGLQATVAGLSLQYAALMKSIGGTAQTMNFGLGFDSDPAGSAQNRISSRVYDASGKVAYESINHEVGRDDEKLKAEMGVEVGRLLLAAVKASNPAEEYAKVLGSVDIKSATAEQVKAMTEQLTAIGQVKAAFEGFGKVLPQLSGLSYATQQKLVALAGGLQNLSAGVESYYQNFYSESERRAMATGQLAKQFEALGLVMPTTREGFRQLVDGLGTITDANAGTYAALIGLNTAFANVVGVSEAAANATEAATSAENRLAAARGQQSSLFDKYASDSAKLAKAQVDLIAGFGGLGKAVPKSAAELLDMASAADPMTTAGQRLLAVISGLTDAFDLVQGAAKSADEAARQQADTALAAAQSRANEWAAAGRGLDDYLRKLNYTDNSPLSTEQRYASARNDYDALKARVKGGDVGAVGDLQGAGEQLLSLGREMFARSSGNYAQLYEGVSGDLRGVATTASAGGYASAGVDTVNELKRSNELLARQVAAAEASNKLLEAQVRQASAVAIENKRALDELKATIADGNREARQRGGSTRGSTLTVGS</sequence>
<name>A0A516SEX1_9NEIS</name>
<evidence type="ECO:0000256" key="1">
    <source>
        <dbReference type="SAM" id="Coils"/>
    </source>
</evidence>
<dbReference type="KEGG" id="cari:FNU76_10180"/>
<proteinExistence type="predicted"/>
<dbReference type="EMBL" id="CP041730">
    <property type="protein sequence ID" value="QDQ26701.1"/>
    <property type="molecule type" value="Genomic_DNA"/>
</dbReference>
<protein>
    <submittedName>
        <fullName evidence="3">Phage tail tape measure protein</fullName>
    </submittedName>
</protein>
<gene>
    <name evidence="3" type="ORF">FNU76_10180</name>
</gene>
<reference evidence="4" key="1">
    <citation type="submission" date="2019-07" db="EMBL/GenBank/DDBJ databases">
        <title>Chitinimonas sp. nov., isolated from Ny-Alesund, arctica soil.</title>
        <authorList>
            <person name="Xu Q."/>
            <person name="Peng F."/>
        </authorList>
    </citation>
    <scope>NUCLEOTIDE SEQUENCE [LARGE SCALE GENOMIC DNA]</scope>
    <source>
        <strain evidence="4">R3-44</strain>
    </source>
</reference>
<keyword evidence="4" id="KW-1185">Reference proteome</keyword>
<evidence type="ECO:0000313" key="4">
    <source>
        <dbReference type="Proteomes" id="UP000317550"/>
    </source>
</evidence>
<dbReference type="OrthoDB" id="3765294at2"/>